<dbReference type="GO" id="GO:0001671">
    <property type="term" value="F:ATPase activator activity"/>
    <property type="evidence" value="ECO:0007669"/>
    <property type="project" value="TreeGrafter"/>
</dbReference>
<dbReference type="PANTHER" id="PTHR12763">
    <property type="match status" value="1"/>
</dbReference>
<evidence type="ECO:0000256" key="4">
    <source>
        <dbReference type="ARBA" id="ARBA00022989"/>
    </source>
</evidence>
<dbReference type="Proteomes" id="UP001212411">
    <property type="component" value="Chromosome 1"/>
</dbReference>
<keyword evidence="7" id="KW-0472">Membrane</keyword>
<evidence type="ECO:0000256" key="8">
    <source>
        <dbReference type="ARBA" id="ARBA00023186"/>
    </source>
</evidence>
<dbReference type="InterPro" id="IPR001623">
    <property type="entry name" value="DnaJ_domain"/>
</dbReference>
<name>A0AAE9W9H3_9SCHI</name>
<keyword evidence="3" id="KW-0999">Mitochondrion inner membrane</keyword>
<evidence type="ECO:0000256" key="3">
    <source>
        <dbReference type="ARBA" id="ARBA00022792"/>
    </source>
</evidence>
<sequence>MASAILLGIGIAASAAVGKIGIDAFRKYRNINGSVKNFVKGGFESKMSRAEAIQILSLTSRGLTRQKVKSAHRRLMLANHPDRGGSAYVASKVNEAKGLLDADRSIRGFSSWAVPPARSAQKIPSVSEAVEWMQQHSLHSPRH</sequence>
<dbReference type="FunFam" id="1.10.287.110:FF:000001">
    <property type="entry name" value="Import inner membrane translocase subunit tim14"/>
    <property type="match status" value="1"/>
</dbReference>
<evidence type="ECO:0000256" key="11">
    <source>
        <dbReference type="ARBA" id="ARBA00041716"/>
    </source>
</evidence>
<dbReference type="KEGG" id="som:SOMG_02047"/>
<gene>
    <name evidence="14" type="primary">tim14</name>
    <name evidence="14" type="ORF">SOMG_02047</name>
</gene>
<evidence type="ECO:0000259" key="13">
    <source>
        <dbReference type="SMART" id="SM00271"/>
    </source>
</evidence>
<keyword evidence="5" id="KW-0653">Protein transport</keyword>
<reference evidence="14 15" key="1">
    <citation type="journal article" date="2023" name="G3 (Bethesda)">
        <title>A high-quality reference genome for the fission yeast Schizosaccharomyces osmophilus.</title>
        <authorList>
            <person name="Jia G.S."/>
            <person name="Zhang W.C."/>
            <person name="Liang Y."/>
            <person name="Liu X.H."/>
            <person name="Rhind N."/>
            <person name="Pidoux A."/>
            <person name="Brysch-Herzberg M."/>
            <person name="Du L.L."/>
        </authorList>
    </citation>
    <scope>NUCLEOTIDE SEQUENCE [LARGE SCALE GENOMIC DNA]</scope>
    <source>
        <strain evidence="14 15">CBS 15793</strain>
    </source>
</reference>
<dbReference type="SMART" id="SM00271">
    <property type="entry name" value="DnaJ"/>
    <property type="match status" value="1"/>
</dbReference>
<dbReference type="GeneID" id="80875529"/>
<evidence type="ECO:0000256" key="1">
    <source>
        <dbReference type="ARBA" id="ARBA00004434"/>
    </source>
</evidence>
<evidence type="ECO:0000256" key="9">
    <source>
        <dbReference type="ARBA" id="ARBA00038105"/>
    </source>
</evidence>
<feature type="domain" description="J" evidence="13">
    <location>
        <begin position="50"/>
        <end position="105"/>
    </location>
</feature>
<keyword evidence="12" id="KW-0732">Signal</keyword>
<accession>A0AAE9W9H3</accession>
<evidence type="ECO:0000256" key="10">
    <source>
        <dbReference type="ARBA" id="ARBA00040828"/>
    </source>
</evidence>
<keyword evidence="5" id="KW-0813">Transport</keyword>
<dbReference type="SUPFAM" id="SSF46565">
    <property type="entry name" value="Chaperone J-domain"/>
    <property type="match status" value="1"/>
</dbReference>
<evidence type="ECO:0000256" key="7">
    <source>
        <dbReference type="ARBA" id="ARBA00023136"/>
    </source>
</evidence>
<evidence type="ECO:0000256" key="5">
    <source>
        <dbReference type="ARBA" id="ARBA00023010"/>
    </source>
</evidence>
<keyword evidence="15" id="KW-1185">Reference proteome</keyword>
<dbReference type="CDD" id="cd06257">
    <property type="entry name" value="DnaJ"/>
    <property type="match status" value="1"/>
</dbReference>
<evidence type="ECO:0000256" key="12">
    <source>
        <dbReference type="SAM" id="SignalP"/>
    </source>
</evidence>
<comment type="subcellular location">
    <subcellularLocation>
        <location evidence="1">Mitochondrion inner membrane</location>
        <topology evidence="1">Single-pass membrane protein</topology>
    </subcellularLocation>
</comment>
<feature type="signal peptide" evidence="12">
    <location>
        <begin position="1"/>
        <end position="18"/>
    </location>
</feature>
<dbReference type="GO" id="GO:0030150">
    <property type="term" value="P:protein import into mitochondrial matrix"/>
    <property type="evidence" value="ECO:0007669"/>
    <property type="project" value="TreeGrafter"/>
</dbReference>
<keyword evidence="4" id="KW-1133">Transmembrane helix</keyword>
<feature type="chain" id="PRO_5042295143" description="Mitochondrial import inner membrane translocase subunit TIM14" evidence="12">
    <location>
        <begin position="19"/>
        <end position="143"/>
    </location>
</feature>
<dbReference type="Gene3D" id="1.10.287.110">
    <property type="entry name" value="DnaJ domain"/>
    <property type="match status" value="1"/>
</dbReference>
<evidence type="ECO:0000256" key="2">
    <source>
        <dbReference type="ARBA" id="ARBA00022692"/>
    </source>
</evidence>
<organism evidence="14 15">
    <name type="scientific">Schizosaccharomyces osmophilus</name>
    <dbReference type="NCBI Taxonomy" id="2545709"/>
    <lineage>
        <taxon>Eukaryota</taxon>
        <taxon>Fungi</taxon>
        <taxon>Dikarya</taxon>
        <taxon>Ascomycota</taxon>
        <taxon>Taphrinomycotina</taxon>
        <taxon>Schizosaccharomycetes</taxon>
        <taxon>Schizosaccharomycetales</taxon>
        <taxon>Schizosaccharomycetaceae</taxon>
        <taxon>Schizosaccharomyces</taxon>
    </lineage>
</organism>
<comment type="similarity">
    <text evidence="9">Belongs to the TIM14 family.</text>
</comment>
<evidence type="ECO:0000313" key="15">
    <source>
        <dbReference type="Proteomes" id="UP001212411"/>
    </source>
</evidence>
<dbReference type="EMBL" id="CP115611">
    <property type="protein sequence ID" value="WBW72135.1"/>
    <property type="molecule type" value="Genomic_DNA"/>
</dbReference>
<keyword evidence="5" id="KW-0811">Translocation</keyword>
<dbReference type="GO" id="GO:0001405">
    <property type="term" value="C:PAM complex, Tim23 associated import motor"/>
    <property type="evidence" value="ECO:0007669"/>
    <property type="project" value="TreeGrafter"/>
</dbReference>
<keyword evidence="6" id="KW-0496">Mitochondrion</keyword>
<keyword evidence="8" id="KW-0143">Chaperone</keyword>
<proteinExistence type="inferred from homology"/>
<dbReference type="PANTHER" id="PTHR12763:SF28">
    <property type="entry name" value="GEO10507P1-RELATED"/>
    <property type="match status" value="1"/>
</dbReference>
<dbReference type="RefSeq" id="XP_056036378.1">
    <property type="nucleotide sequence ID" value="XM_056180840.1"/>
</dbReference>
<dbReference type="AlphaFoldDB" id="A0AAE9W9H3"/>
<evidence type="ECO:0000256" key="6">
    <source>
        <dbReference type="ARBA" id="ARBA00023128"/>
    </source>
</evidence>
<protein>
    <recommendedName>
        <fullName evidence="10">Mitochondrial import inner membrane translocase subunit TIM14</fullName>
    </recommendedName>
    <alternativeName>
        <fullName evidence="11">Presequence translocated-associated motor subunit PAM18</fullName>
    </alternativeName>
</protein>
<keyword evidence="2" id="KW-0812">Transmembrane</keyword>
<evidence type="ECO:0000313" key="14">
    <source>
        <dbReference type="EMBL" id="WBW72135.1"/>
    </source>
</evidence>
<dbReference type="InterPro" id="IPR036869">
    <property type="entry name" value="J_dom_sf"/>
</dbReference>